<gene>
    <name evidence="1" type="ORF">NGAL_HAMBI1145_22730</name>
</gene>
<name>A0A0T7FGX4_NEOGA</name>
<dbReference type="AlphaFoldDB" id="A0A0T7FGX4"/>
<organism evidence="1 2">
    <name type="scientific">Neorhizobium galegae bv. officinalis</name>
    <dbReference type="NCBI Taxonomy" id="323656"/>
    <lineage>
        <taxon>Bacteria</taxon>
        <taxon>Pseudomonadati</taxon>
        <taxon>Pseudomonadota</taxon>
        <taxon>Alphaproteobacteria</taxon>
        <taxon>Hyphomicrobiales</taxon>
        <taxon>Rhizobiaceae</taxon>
        <taxon>Rhizobium/Agrobacterium group</taxon>
        <taxon>Neorhizobium</taxon>
    </lineage>
</organism>
<proteinExistence type="predicted"/>
<dbReference type="Proteomes" id="UP000046176">
    <property type="component" value="Unassembled WGS sequence"/>
</dbReference>
<reference evidence="1 2" key="1">
    <citation type="submission" date="2014-08" db="EMBL/GenBank/DDBJ databases">
        <authorList>
            <person name="Chen Y.-H."/>
        </authorList>
    </citation>
    <scope>NUCLEOTIDE SEQUENCE [LARGE SCALE GENOMIC DNA]</scope>
</reference>
<evidence type="ECO:0000313" key="1">
    <source>
        <dbReference type="EMBL" id="CDZ34268.1"/>
    </source>
</evidence>
<accession>A0A0T7FGX4</accession>
<sequence>MHIAVTTNFSCDDGRLGEGSCAVARKMDYNQAVAKLEVHWPAVVAERRFAKEAAEAKAQRLRNMRAAGVH</sequence>
<evidence type="ECO:0000313" key="2">
    <source>
        <dbReference type="Proteomes" id="UP000046176"/>
    </source>
</evidence>
<protein>
    <submittedName>
        <fullName evidence="1">Uncharacterized protein</fullName>
    </submittedName>
</protein>
<dbReference type="EMBL" id="CCRH01000005">
    <property type="protein sequence ID" value="CDZ34268.1"/>
    <property type="molecule type" value="Genomic_DNA"/>
</dbReference>